<dbReference type="AlphaFoldDB" id="A0A0E0EJS2"/>
<protein>
    <submittedName>
        <fullName evidence="1">Uncharacterized protein</fullName>
    </submittedName>
</protein>
<keyword evidence="2" id="KW-1185">Reference proteome</keyword>
<dbReference type="Proteomes" id="UP000008021">
    <property type="component" value="Chromosome 8"/>
</dbReference>
<accession>A0A0E0EJS2</accession>
<reference evidence="1" key="2">
    <citation type="submission" date="2018-05" db="EMBL/GenBank/DDBJ databases">
        <title>OmerRS3 (Oryza meridionalis Reference Sequence Version 3).</title>
        <authorList>
            <person name="Zhang J."/>
            <person name="Kudrna D."/>
            <person name="Lee S."/>
            <person name="Talag J."/>
            <person name="Welchert J."/>
            <person name="Wing R.A."/>
        </authorList>
    </citation>
    <scope>NUCLEOTIDE SEQUENCE [LARGE SCALE GENOMIC DNA]</scope>
    <source>
        <strain evidence="1">cv. OR44</strain>
    </source>
</reference>
<sequence length="135" mass="15184">MSRIDFPIDIGVFVLSDEFHAKEVDEHQVDGARNLKNTEEMLEGHQRMNMGIVHVKKSPRFSNIADKSRGQGKDLDASARVSVQKAPVQNKVVELGGHARVQQTENLHHVSTKREAIFRRVSNKSESAEELGGQW</sequence>
<organism evidence="1">
    <name type="scientific">Oryza meridionalis</name>
    <dbReference type="NCBI Taxonomy" id="40149"/>
    <lineage>
        <taxon>Eukaryota</taxon>
        <taxon>Viridiplantae</taxon>
        <taxon>Streptophyta</taxon>
        <taxon>Embryophyta</taxon>
        <taxon>Tracheophyta</taxon>
        <taxon>Spermatophyta</taxon>
        <taxon>Magnoliopsida</taxon>
        <taxon>Liliopsida</taxon>
        <taxon>Poales</taxon>
        <taxon>Poaceae</taxon>
        <taxon>BOP clade</taxon>
        <taxon>Oryzoideae</taxon>
        <taxon>Oryzeae</taxon>
        <taxon>Oryzinae</taxon>
        <taxon>Oryza</taxon>
    </lineage>
</organism>
<reference evidence="1" key="1">
    <citation type="submission" date="2015-04" db="UniProtKB">
        <authorList>
            <consortium name="EnsemblPlants"/>
        </authorList>
    </citation>
    <scope>IDENTIFICATION</scope>
</reference>
<dbReference type="EnsemblPlants" id="OMERI08G07780.1">
    <property type="protein sequence ID" value="OMERI08G07780.1"/>
    <property type="gene ID" value="OMERI08G07780"/>
</dbReference>
<evidence type="ECO:0000313" key="1">
    <source>
        <dbReference type="EnsemblPlants" id="OMERI08G07780.1"/>
    </source>
</evidence>
<evidence type="ECO:0000313" key="2">
    <source>
        <dbReference type="Proteomes" id="UP000008021"/>
    </source>
</evidence>
<proteinExistence type="predicted"/>
<name>A0A0E0EJS2_9ORYZ</name>
<dbReference type="HOGENOM" id="CLU_1889079_0_0_1"/>
<dbReference type="Gramene" id="OMERI08G07780.1">
    <property type="protein sequence ID" value="OMERI08G07780.1"/>
    <property type="gene ID" value="OMERI08G07780"/>
</dbReference>